<dbReference type="SUPFAM" id="SSF52255">
    <property type="entry name" value="N5-CAIR mutase (phosphoribosylaminoimidazole carboxylase, PurE)"/>
    <property type="match status" value="1"/>
</dbReference>
<dbReference type="UniPathway" id="UPA00074">
    <property type="reaction ID" value="UER00943"/>
</dbReference>
<evidence type="ECO:0000313" key="7">
    <source>
        <dbReference type="EMBL" id="OGG46636.1"/>
    </source>
</evidence>
<name>A0A1F6CBS7_HANXR</name>
<evidence type="ECO:0000256" key="4">
    <source>
        <dbReference type="PIRNR" id="PIRNR001338"/>
    </source>
</evidence>
<gene>
    <name evidence="3" type="primary">purE</name>
    <name evidence="7" type="ORF">A3F84_05435</name>
</gene>
<comment type="function">
    <text evidence="3 4">Catalyzes the conversion of N5-carboxyaminoimidazole ribonucleotide (N5-CAIR) to 4-carboxy-5-aminoimidazole ribonucleotide (CAIR).</text>
</comment>
<keyword evidence="1 3" id="KW-0658">Purine biosynthesis</keyword>
<dbReference type="NCBIfam" id="TIGR01162">
    <property type="entry name" value="purE"/>
    <property type="match status" value="1"/>
</dbReference>
<accession>A0A1F6CBS7</accession>
<feature type="binding site" evidence="3 5">
    <location>
        <position position="42"/>
    </location>
    <ligand>
        <name>substrate</name>
    </ligand>
</feature>
<comment type="catalytic activity">
    <reaction evidence="3 4">
        <text>5-carboxyamino-1-(5-phospho-D-ribosyl)imidazole + H(+) = 5-amino-1-(5-phospho-D-ribosyl)imidazole-4-carboxylate</text>
        <dbReference type="Rhea" id="RHEA:13193"/>
        <dbReference type="ChEBI" id="CHEBI:15378"/>
        <dbReference type="ChEBI" id="CHEBI:58730"/>
        <dbReference type="ChEBI" id="CHEBI:77657"/>
        <dbReference type="EC" id="5.4.99.18"/>
    </reaction>
</comment>
<comment type="caution">
    <text evidence="7">The sequence shown here is derived from an EMBL/GenBank/DDBJ whole genome shotgun (WGS) entry which is preliminary data.</text>
</comment>
<dbReference type="EMBL" id="MFKF01000294">
    <property type="protein sequence ID" value="OGG46636.1"/>
    <property type="molecule type" value="Genomic_DNA"/>
</dbReference>
<dbReference type="Pfam" id="PF00731">
    <property type="entry name" value="AIRC"/>
    <property type="match status" value="1"/>
</dbReference>
<dbReference type="InterPro" id="IPR000031">
    <property type="entry name" value="PurE_dom"/>
</dbReference>
<evidence type="ECO:0000256" key="3">
    <source>
        <dbReference type="HAMAP-Rule" id="MF_01929"/>
    </source>
</evidence>
<dbReference type="InterPro" id="IPR024694">
    <property type="entry name" value="PurE_prokaryotes"/>
</dbReference>
<dbReference type="PANTHER" id="PTHR23046:SF2">
    <property type="entry name" value="PHOSPHORIBOSYLAMINOIMIDAZOLE CARBOXYLASE"/>
    <property type="match status" value="1"/>
</dbReference>
<evidence type="ECO:0000313" key="8">
    <source>
        <dbReference type="Proteomes" id="UP000178606"/>
    </source>
</evidence>
<dbReference type="PANTHER" id="PTHR23046">
    <property type="entry name" value="PHOSPHORIBOSYLAMINOIMIDAZOLE CARBOXYLASE CATALYTIC SUBUNIT"/>
    <property type="match status" value="1"/>
</dbReference>
<dbReference type="SMART" id="SM01001">
    <property type="entry name" value="AIRC"/>
    <property type="match status" value="1"/>
</dbReference>
<dbReference type="HAMAP" id="MF_01929">
    <property type="entry name" value="PurE_classI"/>
    <property type="match status" value="1"/>
</dbReference>
<dbReference type="GO" id="GO:0006189">
    <property type="term" value="P:'de novo' IMP biosynthetic process"/>
    <property type="evidence" value="ECO:0007669"/>
    <property type="project" value="UniProtKB-UniRule"/>
</dbReference>
<feature type="domain" description="PurE" evidence="6">
    <location>
        <begin position="4"/>
        <end position="151"/>
    </location>
</feature>
<dbReference type="PIRSF" id="PIRSF001338">
    <property type="entry name" value="AIR_carboxylase"/>
    <property type="match status" value="1"/>
</dbReference>
<evidence type="ECO:0000259" key="6">
    <source>
        <dbReference type="SMART" id="SM01001"/>
    </source>
</evidence>
<feature type="binding site" evidence="3 5">
    <location>
        <position position="15"/>
    </location>
    <ligand>
        <name>substrate</name>
    </ligand>
</feature>
<reference evidence="7 8" key="1">
    <citation type="journal article" date="2016" name="Nat. Commun.">
        <title>Thousands of microbial genomes shed light on interconnected biogeochemical processes in an aquifer system.</title>
        <authorList>
            <person name="Anantharaman K."/>
            <person name="Brown C.T."/>
            <person name="Hug L.A."/>
            <person name="Sharon I."/>
            <person name="Castelle C.J."/>
            <person name="Probst A.J."/>
            <person name="Thomas B.C."/>
            <person name="Singh A."/>
            <person name="Wilkins M.J."/>
            <person name="Karaoz U."/>
            <person name="Brodie E.L."/>
            <person name="Williams K.H."/>
            <person name="Hubbard S.S."/>
            <person name="Banfield J.F."/>
        </authorList>
    </citation>
    <scope>NUCLEOTIDE SEQUENCE [LARGE SCALE GENOMIC DNA]</scope>
    <source>
        <strain evidence="8">RIFCSPLOWO2_12_FULL_64_10</strain>
    </source>
</reference>
<feature type="binding site" evidence="3 5">
    <location>
        <position position="12"/>
    </location>
    <ligand>
        <name>substrate</name>
    </ligand>
</feature>
<organism evidence="7 8">
    <name type="scientific">Handelsmanbacteria sp. (strain RIFCSPLOWO2_12_FULL_64_10)</name>
    <dbReference type="NCBI Taxonomy" id="1817868"/>
    <lineage>
        <taxon>Bacteria</taxon>
        <taxon>Candidatus Handelsmaniibacteriota</taxon>
    </lineage>
</organism>
<dbReference type="EC" id="5.4.99.18" evidence="3 4"/>
<proteinExistence type="inferred from homology"/>
<dbReference type="InterPro" id="IPR033747">
    <property type="entry name" value="PurE_ClassI"/>
</dbReference>
<protein>
    <recommendedName>
        <fullName evidence="3 4">N5-carboxyaminoimidazole ribonucleotide mutase</fullName>
        <shortName evidence="3 4">N5-CAIR mutase</shortName>
        <ecNumber evidence="3 4">5.4.99.18</ecNumber>
    </recommendedName>
    <alternativeName>
        <fullName evidence="3">5-(carboxyamino)imidazole ribonucleotide mutase</fullName>
    </alternativeName>
</protein>
<dbReference type="Gene3D" id="3.40.50.1970">
    <property type="match status" value="1"/>
</dbReference>
<sequence length="151" mass="15555">MNTPVVGILMGSPSDQNTMQKAADLLEELGIPCEMNVCSAHRNPDRTAEYAKTAASRGLRVLIAGAGLAAALPGVLAAHTPLPVIGVPIGAGPLQGQDALYAIVQMPPGVPVATVGIDNARNAAVLAAEILALSDEGVRERLLAYRKKLSQ</sequence>
<evidence type="ECO:0000256" key="5">
    <source>
        <dbReference type="PIRSR" id="PIRSR001338-1"/>
    </source>
</evidence>
<evidence type="ECO:0000256" key="1">
    <source>
        <dbReference type="ARBA" id="ARBA00022755"/>
    </source>
</evidence>
<comment type="similarity">
    <text evidence="3">Belongs to the AIR carboxylase family. Class I subfamily.</text>
</comment>
<comment type="pathway">
    <text evidence="3 4">Purine metabolism; IMP biosynthesis via de novo pathway; 5-amino-1-(5-phospho-D-ribosyl)imidazole-4-carboxylate from 5-amino-1-(5-phospho-D-ribosyl)imidazole (N5-CAIR route): step 2/2.</text>
</comment>
<dbReference type="GO" id="GO:0034023">
    <property type="term" value="F:5-(carboxyamino)imidazole ribonucleotide mutase activity"/>
    <property type="evidence" value="ECO:0007669"/>
    <property type="project" value="UniProtKB-UniRule"/>
</dbReference>
<dbReference type="AlphaFoldDB" id="A0A1F6CBS7"/>
<dbReference type="Proteomes" id="UP000178606">
    <property type="component" value="Unassembled WGS sequence"/>
</dbReference>
<evidence type="ECO:0000256" key="2">
    <source>
        <dbReference type="ARBA" id="ARBA00023235"/>
    </source>
</evidence>
<keyword evidence="2 3" id="KW-0413">Isomerase</keyword>